<evidence type="ECO:0000313" key="2">
    <source>
        <dbReference type="Proteomes" id="UP001465755"/>
    </source>
</evidence>
<accession>A0AAW1PZH6</accession>
<sequence length="414" mass="43523">MPLFAGDSLVAKVKASLAKSEPDIQQLHTSNILVGYQEEWLECLPHALTAWQLAPFQPISLSVCYLSHLICGIAEGVWAELNAADEGSEAQRRLSQAGLYEILFGATGGQVATLADADVHSMGLSLQVITPDDLLDISGTAASLANKPARPSPAFVGGASPMDSSFLPPFIPDWVRDLGGGLSADESEAGALQKFQGQGPGRWGGAAVHLRPGVAVQQEVCAAALRVALQAWHSMEAKPPQSQEIVITRLGPMPSAEGVAWEVILHPSTDTSMHSHTLPGTVTICSTVAAPPERLGSFEEPIAGAYFIQEGPLSNSGTLAWMPCQQSGTNWLPGETDTLPLPTEAPNQTLTLKACRHHADAARIVQVAAQLQGLAVHGELHLPVHCFVVSRLQDLVAATEVVAASASDACKSCS</sequence>
<dbReference type="EMBL" id="JALJOQ010000002">
    <property type="protein sequence ID" value="KAK9813832.1"/>
    <property type="molecule type" value="Genomic_DNA"/>
</dbReference>
<organism evidence="1 2">
    <name type="scientific">Symbiochloris irregularis</name>
    <dbReference type="NCBI Taxonomy" id="706552"/>
    <lineage>
        <taxon>Eukaryota</taxon>
        <taxon>Viridiplantae</taxon>
        <taxon>Chlorophyta</taxon>
        <taxon>core chlorophytes</taxon>
        <taxon>Trebouxiophyceae</taxon>
        <taxon>Trebouxiales</taxon>
        <taxon>Trebouxiaceae</taxon>
        <taxon>Symbiochloris</taxon>
    </lineage>
</organism>
<proteinExistence type="predicted"/>
<evidence type="ECO:0008006" key="3">
    <source>
        <dbReference type="Google" id="ProtNLM"/>
    </source>
</evidence>
<dbReference type="Proteomes" id="UP001465755">
    <property type="component" value="Unassembled WGS sequence"/>
</dbReference>
<protein>
    <recommendedName>
        <fullName evidence="3">Polyketide synthase</fullName>
    </recommendedName>
</protein>
<reference evidence="1 2" key="1">
    <citation type="journal article" date="2024" name="Nat. Commun.">
        <title>Phylogenomics reveals the evolutionary origins of lichenization in chlorophyte algae.</title>
        <authorList>
            <person name="Puginier C."/>
            <person name="Libourel C."/>
            <person name="Otte J."/>
            <person name="Skaloud P."/>
            <person name="Haon M."/>
            <person name="Grisel S."/>
            <person name="Petersen M."/>
            <person name="Berrin J.G."/>
            <person name="Delaux P.M."/>
            <person name="Dal Grande F."/>
            <person name="Keller J."/>
        </authorList>
    </citation>
    <scope>NUCLEOTIDE SEQUENCE [LARGE SCALE GENOMIC DNA]</scope>
    <source>
        <strain evidence="1 2">SAG 2036</strain>
    </source>
</reference>
<name>A0AAW1PZH6_9CHLO</name>
<keyword evidence="2" id="KW-1185">Reference proteome</keyword>
<comment type="caution">
    <text evidence="1">The sequence shown here is derived from an EMBL/GenBank/DDBJ whole genome shotgun (WGS) entry which is preliminary data.</text>
</comment>
<dbReference type="AlphaFoldDB" id="A0AAW1PZH6"/>
<evidence type="ECO:0000313" key="1">
    <source>
        <dbReference type="EMBL" id="KAK9813832.1"/>
    </source>
</evidence>
<gene>
    <name evidence="1" type="ORF">WJX73_000770</name>
</gene>